<feature type="domain" description="LD-carboxypeptidase C-terminal" evidence="4">
    <location>
        <begin position="196"/>
        <end position="311"/>
    </location>
</feature>
<evidence type="ECO:0000313" key="6">
    <source>
        <dbReference type="Proteomes" id="UP001159179"/>
    </source>
</evidence>
<evidence type="ECO:0000256" key="2">
    <source>
        <dbReference type="ARBA" id="ARBA00022801"/>
    </source>
</evidence>
<feature type="domain" description="LD-carboxypeptidase N-terminal" evidence="3">
    <location>
        <begin position="12"/>
        <end position="131"/>
    </location>
</feature>
<dbReference type="CDD" id="cd07062">
    <property type="entry name" value="Peptidase_S66_mccF_like"/>
    <property type="match status" value="1"/>
</dbReference>
<dbReference type="PANTHER" id="PTHR30237">
    <property type="entry name" value="MURAMOYLTETRAPEPTIDE CARBOXYPEPTIDASE"/>
    <property type="match status" value="1"/>
</dbReference>
<comment type="caution">
    <text evidence="5">The sequence shown here is derived from an EMBL/GenBank/DDBJ whole genome shotgun (WGS) entry which is preliminary data.</text>
</comment>
<evidence type="ECO:0000259" key="4">
    <source>
        <dbReference type="Pfam" id="PF17676"/>
    </source>
</evidence>
<name>A0AAW6SKX1_9BACI</name>
<dbReference type="Proteomes" id="UP001159179">
    <property type="component" value="Unassembled WGS sequence"/>
</dbReference>
<accession>A0AAW6SKX1</accession>
<sequence>MLPNRLTPGDEIRVLAPSTSMAVIKGKQIENAVQCLESLGFNISFGKYVDEHDEFFSTSIKHRLKDLHDAFQDPNVKGILTAIGGYNVNQLLKNIDYNLIKNNPKILCGHGDITALQLAIYKKTGLITYSGPHFSTFGMNKTSAYTLQSFLEAVTNDAPFEIIPSNMWSDDKWYIEEKERQYHPNEYMIIQEGTAEGKLIGGNLSTINLLQGTEFLPSIEEDSIFFIEDDEESHPLSFERNLQALLHLPQFDKVRGIMIGRFQKGSNMTESALKRIIGSKYELRGIPIVANVNFGHTDPITTIPIGTKATLEVFTETVEIYIDQNEY</sequence>
<proteinExistence type="inferred from homology"/>
<dbReference type="GO" id="GO:0016787">
    <property type="term" value="F:hydrolase activity"/>
    <property type="evidence" value="ECO:0007669"/>
    <property type="project" value="UniProtKB-KW"/>
</dbReference>
<dbReference type="Pfam" id="PF17676">
    <property type="entry name" value="Peptidase_S66C"/>
    <property type="match status" value="1"/>
</dbReference>
<dbReference type="InterPro" id="IPR029062">
    <property type="entry name" value="Class_I_gatase-like"/>
</dbReference>
<gene>
    <name evidence="5" type="ORF">P5X88_00445</name>
</gene>
<protein>
    <submittedName>
        <fullName evidence="5">LD-carboxypeptidase</fullName>
    </submittedName>
</protein>
<comment type="similarity">
    <text evidence="1">Belongs to the peptidase S66 family.</text>
</comment>
<dbReference type="PIRSF" id="PIRSF028757">
    <property type="entry name" value="LD-carboxypeptidase"/>
    <property type="match status" value="1"/>
</dbReference>
<evidence type="ECO:0000259" key="3">
    <source>
        <dbReference type="Pfam" id="PF02016"/>
    </source>
</evidence>
<dbReference type="InterPro" id="IPR027461">
    <property type="entry name" value="Carboxypeptidase_A_C_sf"/>
</dbReference>
<evidence type="ECO:0000313" key="5">
    <source>
        <dbReference type="EMBL" id="MDH5159386.1"/>
    </source>
</evidence>
<dbReference type="Gene3D" id="3.40.50.10740">
    <property type="entry name" value="Class I glutamine amidotransferase-like"/>
    <property type="match status" value="1"/>
</dbReference>
<dbReference type="SUPFAM" id="SSF141986">
    <property type="entry name" value="LD-carboxypeptidase A C-terminal domain-like"/>
    <property type="match status" value="1"/>
</dbReference>
<dbReference type="Pfam" id="PF02016">
    <property type="entry name" value="Peptidase_S66"/>
    <property type="match status" value="1"/>
</dbReference>
<dbReference type="SUPFAM" id="SSF52317">
    <property type="entry name" value="Class I glutamine amidotransferase-like"/>
    <property type="match status" value="1"/>
</dbReference>
<organism evidence="5 6">
    <name type="scientific">Heyndrickxia oleronia</name>
    <dbReference type="NCBI Taxonomy" id="38875"/>
    <lineage>
        <taxon>Bacteria</taxon>
        <taxon>Bacillati</taxon>
        <taxon>Bacillota</taxon>
        <taxon>Bacilli</taxon>
        <taxon>Bacillales</taxon>
        <taxon>Bacillaceae</taxon>
        <taxon>Heyndrickxia</taxon>
    </lineage>
</organism>
<dbReference type="InterPro" id="IPR040921">
    <property type="entry name" value="Peptidase_S66C"/>
</dbReference>
<dbReference type="InterPro" id="IPR027478">
    <property type="entry name" value="LdcA_N"/>
</dbReference>
<dbReference type="Gene3D" id="3.50.30.60">
    <property type="entry name" value="LD-carboxypeptidase A C-terminal domain-like"/>
    <property type="match status" value="1"/>
</dbReference>
<dbReference type="AlphaFoldDB" id="A0AAW6SKX1"/>
<dbReference type="PANTHER" id="PTHR30237:SF6">
    <property type="entry name" value="CARBOXYPEPTIDASE YOCD-RELATED"/>
    <property type="match status" value="1"/>
</dbReference>
<keyword evidence="2" id="KW-0378">Hydrolase</keyword>
<dbReference type="EMBL" id="JAROYP010000001">
    <property type="protein sequence ID" value="MDH5159386.1"/>
    <property type="molecule type" value="Genomic_DNA"/>
</dbReference>
<dbReference type="RefSeq" id="WP_280615358.1">
    <property type="nucleotide sequence ID" value="NZ_JAROYP010000001.1"/>
</dbReference>
<dbReference type="InterPro" id="IPR003507">
    <property type="entry name" value="S66_fam"/>
</dbReference>
<reference evidence="5" key="1">
    <citation type="submission" date="2023-03" db="EMBL/GenBank/DDBJ databases">
        <title>Bacterial isolates from washroom surfaces on a university campus.</title>
        <authorList>
            <person name="Holman D.B."/>
            <person name="Gzyl K.E."/>
            <person name="Taheri A.E."/>
        </authorList>
    </citation>
    <scope>NUCLEOTIDE SEQUENCE</scope>
    <source>
        <strain evidence="5">RD03</strain>
    </source>
</reference>
<dbReference type="InterPro" id="IPR040449">
    <property type="entry name" value="Peptidase_S66_N"/>
</dbReference>
<evidence type="ECO:0000256" key="1">
    <source>
        <dbReference type="ARBA" id="ARBA00010233"/>
    </source>
</evidence>